<evidence type="ECO:0000313" key="3">
    <source>
        <dbReference type="Proteomes" id="UP000494108"/>
    </source>
</evidence>
<reference evidence="2 3" key="1">
    <citation type="submission" date="2020-04" db="EMBL/GenBank/DDBJ databases">
        <authorList>
            <person name="De Canck E."/>
        </authorList>
    </citation>
    <scope>NUCLEOTIDE SEQUENCE [LARGE SCALE GENOMIC DNA]</scope>
    <source>
        <strain evidence="2 3">LMG 3431</strain>
    </source>
</reference>
<evidence type="ECO:0000256" key="1">
    <source>
        <dbReference type="SAM" id="SignalP"/>
    </source>
</evidence>
<keyword evidence="3" id="KW-1185">Reference proteome</keyword>
<dbReference type="Proteomes" id="UP000494108">
    <property type="component" value="Unassembled WGS sequence"/>
</dbReference>
<proteinExistence type="predicted"/>
<evidence type="ECO:0008006" key="4">
    <source>
        <dbReference type="Google" id="ProtNLM"/>
    </source>
</evidence>
<accession>A0A6S6YVQ3</accession>
<name>A0A6S6YVQ3_9BURK</name>
<sequence>MRPHIGWLLLLVAGVALSAWQWQDAAEAPAAHDGHTHVHDDAGKPARLYAWNAGQAAKVTLTTPTTTVTLTRGDTGWTATPASIAEGFDAADFLALFSQARSDRVLAPHPDQPYGLNPPQLRIDISDATGARLAGMKVGALAPDGLGRYVQLPDEAQIRIIPDYQTRAPMAVMHQVNPRAETP</sequence>
<keyword evidence="1" id="KW-0732">Signal</keyword>
<dbReference type="EMBL" id="CADIJX010000003">
    <property type="protein sequence ID" value="CAB3648947.1"/>
    <property type="molecule type" value="Genomic_DNA"/>
</dbReference>
<dbReference type="AlphaFoldDB" id="A0A6S6YVQ3"/>
<protein>
    <recommendedName>
        <fullName evidence="4">DUF4340 domain-containing protein</fullName>
    </recommendedName>
</protein>
<feature type="chain" id="PRO_5028895937" description="DUF4340 domain-containing protein" evidence="1">
    <location>
        <begin position="19"/>
        <end position="183"/>
    </location>
</feature>
<feature type="signal peptide" evidence="1">
    <location>
        <begin position="1"/>
        <end position="18"/>
    </location>
</feature>
<organism evidence="2 3">
    <name type="scientific">Achromobacter pestifer</name>
    <dbReference type="NCBI Taxonomy" id="1353889"/>
    <lineage>
        <taxon>Bacteria</taxon>
        <taxon>Pseudomonadati</taxon>
        <taxon>Pseudomonadota</taxon>
        <taxon>Betaproteobacteria</taxon>
        <taxon>Burkholderiales</taxon>
        <taxon>Alcaligenaceae</taxon>
        <taxon>Achromobacter</taxon>
    </lineage>
</organism>
<evidence type="ECO:0000313" key="2">
    <source>
        <dbReference type="EMBL" id="CAB3648947.1"/>
    </source>
</evidence>
<gene>
    <name evidence="2" type="ORF">LMG3431_02704</name>
</gene>
<dbReference type="RefSeq" id="WP_175174994.1">
    <property type="nucleotide sequence ID" value="NZ_CADIJX010000003.1"/>
</dbReference>